<evidence type="ECO:0000256" key="16">
    <source>
        <dbReference type="ARBA" id="ARBA00032717"/>
    </source>
</evidence>
<feature type="transmembrane region" description="Helical" evidence="19">
    <location>
        <begin position="105"/>
        <end position="125"/>
    </location>
</feature>
<keyword evidence="11 19" id="KW-0472">Membrane</keyword>
<keyword evidence="5" id="KW-0813">Transport</keyword>
<dbReference type="PANTHER" id="PTHR11403:SF2">
    <property type="entry name" value="CYTOCHROME BO(3) UBIQUINOL OXIDASE SUBUNIT 3"/>
    <property type="match status" value="1"/>
</dbReference>
<feature type="transmembrane region" description="Helical" evidence="19">
    <location>
        <begin position="145"/>
        <end position="168"/>
    </location>
</feature>
<proteinExistence type="inferred from homology"/>
<keyword evidence="6" id="KW-1003">Cell membrane</keyword>
<feature type="compositionally biased region" description="Basic and acidic residues" evidence="18">
    <location>
        <begin position="14"/>
        <end position="27"/>
    </location>
</feature>
<dbReference type="GO" id="GO:0019646">
    <property type="term" value="P:aerobic electron transport chain"/>
    <property type="evidence" value="ECO:0007669"/>
    <property type="project" value="InterPro"/>
</dbReference>
<evidence type="ECO:0000256" key="3">
    <source>
        <dbReference type="ARBA" id="ARBA00011700"/>
    </source>
</evidence>
<comment type="caution">
    <text evidence="21">The sequence shown here is derived from an EMBL/GenBank/DDBJ whole genome shotgun (WGS) entry which is preliminary data.</text>
</comment>
<comment type="subcellular location">
    <subcellularLocation>
        <location evidence="1 17">Cell membrane</location>
        <topology evidence="1 17">Multi-pass membrane protein</topology>
    </subcellularLocation>
</comment>
<protein>
    <recommendedName>
        <fullName evidence="4">Cytochrome bo(3) ubiquinol oxidase subunit 3</fullName>
    </recommendedName>
    <alternativeName>
        <fullName evidence="15">Cytochrome o ubiquinol oxidase subunit 3</fullName>
    </alternativeName>
    <alternativeName>
        <fullName evidence="13">Oxidase bo(3) subunit 3</fullName>
    </alternativeName>
    <alternativeName>
        <fullName evidence="16">Ubiquinol oxidase polypeptide III</fullName>
    </alternativeName>
    <alternativeName>
        <fullName evidence="14">Ubiquinol oxidase subunit 3</fullName>
    </alternativeName>
</protein>
<dbReference type="GeneID" id="90526976"/>
<dbReference type="InterPro" id="IPR024791">
    <property type="entry name" value="Cyt_c/ubiquinol_Oxase_su3"/>
</dbReference>
<keyword evidence="8" id="KW-0249">Electron transport</keyword>
<evidence type="ECO:0000313" key="21">
    <source>
        <dbReference type="EMBL" id="MDZ5762977.1"/>
    </source>
</evidence>
<evidence type="ECO:0000256" key="7">
    <source>
        <dbReference type="ARBA" id="ARBA00022692"/>
    </source>
</evidence>
<dbReference type="FunFam" id="1.20.120.80:FF:000001">
    <property type="entry name" value="Cytochrome (Ubi)quinol oxidase subunit III"/>
    <property type="match status" value="1"/>
</dbReference>
<evidence type="ECO:0000259" key="20">
    <source>
        <dbReference type="PROSITE" id="PS50253"/>
    </source>
</evidence>
<name>A0A2U4HB51_STEMA</name>
<sequence>MNLLTRPELASDTQAHEDHHEHDHGHEQGGMKVFGMWVYLMSDLVLFGSLFASYAVLSTAYAGGPTGKELFSLPFVMAETFLLLVSSITYGQAVLAMHRHDTSAVLRWLGVTFVLGASFIGMEIYEFSHLIHEGAGPSTSAYLSAFFALVATHGLHVASGLIWMAVVMHQVYRRGLTPTNITRVSCLSLFWHFLDLVWICVFTFVYLIGAF</sequence>
<evidence type="ECO:0000256" key="11">
    <source>
        <dbReference type="ARBA" id="ARBA00023136"/>
    </source>
</evidence>
<dbReference type="AlphaFoldDB" id="A0A2U4HB51"/>
<dbReference type="GO" id="GO:0005886">
    <property type="term" value="C:plasma membrane"/>
    <property type="evidence" value="ECO:0007669"/>
    <property type="project" value="UniProtKB-SubCell"/>
</dbReference>
<comment type="similarity">
    <text evidence="2 17">Belongs to the cytochrome c oxidase subunit 3 family.</text>
</comment>
<accession>A0A2U4HB51</accession>
<dbReference type="InterPro" id="IPR000298">
    <property type="entry name" value="Cyt_c_oxidase-like_su3"/>
</dbReference>
<evidence type="ECO:0000256" key="2">
    <source>
        <dbReference type="ARBA" id="ARBA00010581"/>
    </source>
</evidence>
<evidence type="ECO:0000256" key="8">
    <source>
        <dbReference type="ARBA" id="ARBA00022982"/>
    </source>
</evidence>
<evidence type="ECO:0000256" key="12">
    <source>
        <dbReference type="ARBA" id="ARBA00025694"/>
    </source>
</evidence>
<dbReference type="InterPro" id="IPR014206">
    <property type="entry name" value="Cyt_c_ubiqinol_oxidase_su3"/>
</dbReference>
<evidence type="ECO:0000256" key="6">
    <source>
        <dbReference type="ARBA" id="ARBA00022475"/>
    </source>
</evidence>
<dbReference type="InterPro" id="IPR013833">
    <property type="entry name" value="Cyt_c_oxidase_su3_a-hlx"/>
</dbReference>
<gene>
    <name evidence="21" type="primary">cyoC</name>
    <name evidence="21" type="ORF">U4I38_00675</name>
</gene>
<evidence type="ECO:0000256" key="4">
    <source>
        <dbReference type="ARBA" id="ARBA00014687"/>
    </source>
</evidence>
<dbReference type="OrthoDB" id="9810850at2"/>
<evidence type="ECO:0000256" key="5">
    <source>
        <dbReference type="ARBA" id="ARBA00022448"/>
    </source>
</evidence>
<dbReference type="EMBL" id="JAXRVB010000001">
    <property type="protein sequence ID" value="MDZ5762977.1"/>
    <property type="molecule type" value="Genomic_DNA"/>
</dbReference>
<dbReference type="SUPFAM" id="SSF81452">
    <property type="entry name" value="Cytochrome c oxidase subunit III-like"/>
    <property type="match status" value="1"/>
</dbReference>
<feature type="domain" description="Heme-copper oxidase subunit III family profile" evidence="20">
    <location>
        <begin position="34"/>
        <end position="210"/>
    </location>
</feature>
<dbReference type="PROSITE" id="PS50253">
    <property type="entry name" value="COX3"/>
    <property type="match status" value="1"/>
</dbReference>
<keyword evidence="10" id="KW-0560">Oxidoreductase</keyword>
<feature type="region of interest" description="Disordered" evidence="18">
    <location>
        <begin position="1"/>
        <end position="27"/>
    </location>
</feature>
<reference evidence="21" key="1">
    <citation type="submission" date="2023-12" db="EMBL/GenBank/DDBJ databases">
        <title>'Antibacterial potential of Stenotrophomonas maltophilia cystic fibrosis isolates' (manuscript under preparation).</title>
        <authorList>
            <person name="Crisan C.V."/>
            <person name="Pettis M."/>
            <person name="Goldberg J.B."/>
        </authorList>
    </citation>
    <scope>NUCLEOTIDE SEQUENCE</scope>
    <source>
        <strain evidence="21">CCV129</strain>
    </source>
</reference>
<evidence type="ECO:0000256" key="9">
    <source>
        <dbReference type="ARBA" id="ARBA00022989"/>
    </source>
</evidence>
<feature type="transmembrane region" description="Helical" evidence="19">
    <location>
        <begin position="189"/>
        <end position="209"/>
    </location>
</feature>
<keyword evidence="7 17" id="KW-0812">Transmembrane</keyword>
<comment type="function">
    <text evidence="12">Cytochrome bo(3) ubiquinol terminal oxidase is the component of the aerobic respiratory chain of E.coli that predominates when cells are grown at high aeration. Has proton pump activity across the membrane in addition to electron transfer, pumping 2 protons/electron.</text>
</comment>
<dbReference type="GO" id="GO:0009486">
    <property type="term" value="F:cytochrome bo3 ubiquinol oxidase activity"/>
    <property type="evidence" value="ECO:0007669"/>
    <property type="project" value="InterPro"/>
</dbReference>
<dbReference type="NCBIfam" id="TIGR02842">
    <property type="entry name" value="CyoC"/>
    <property type="match status" value="1"/>
</dbReference>
<dbReference type="PANTHER" id="PTHR11403">
    <property type="entry name" value="CYTOCHROME C OXIDASE SUBUNIT III"/>
    <property type="match status" value="1"/>
</dbReference>
<evidence type="ECO:0000256" key="15">
    <source>
        <dbReference type="ARBA" id="ARBA00032189"/>
    </source>
</evidence>
<evidence type="ECO:0000256" key="14">
    <source>
        <dbReference type="ARBA" id="ARBA00031884"/>
    </source>
</evidence>
<evidence type="ECO:0000313" key="22">
    <source>
        <dbReference type="Proteomes" id="UP001288387"/>
    </source>
</evidence>
<feature type="transmembrane region" description="Helical" evidence="19">
    <location>
        <begin position="73"/>
        <end position="93"/>
    </location>
</feature>
<dbReference type="Proteomes" id="UP001288387">
    <property type="component" value="Unassembled WGS sequence"/>
</dbReference>
<dbReference type="InterPro" id="IPR033946">
    <property type="entry name" value="Ubiquinol_oxase_su3_dom"/>
</dbReference>
<dbReference type="RefSeq" id="WP_005414759.1">
    <property type="nucleotide sequence ID" value="NZ_CP008838.1"/>
</dbReference>
<evidence type="ECO:0000256" key="1">
    <source>
        <dbReference type="ARBA" id="ARBA00004651"/>
    </source>
</evidence>
<evidence type="ECO:0000256" key="17">
    <source>
        <dbReference type="RuleBase" id="RU003376"/>
    </source>
</evidence>
<dbReference type="GO" id="GO:0004129">
    <property type="term" value="F:cytochrome-c oxidase activity"/>
    <property type="evidence" value="ECO:0007669"/>
    <property type="project" value="InterPro"/>
</dbReference>
<evidence type="ECO:0000256" key="10">
    <source>
        <dbReference type="ARBA" id="ARBA00023002"/>
    </source>
</evidence>
<dbReference type="Pfam" id="PF00510">
    <property type="entry name" value="COX3"/>
    <property type="match status" value="1"/>
</dbReference>
<comment type="subunit">
    <text evidence="3">Heterooctamer of two A chains, two B chains, two C chains and two D chains.</text>
</comment>
<organism evidence="21 22">
    <name type="scientific">Stenotrophomonas maltophilia</name>
    <name type="common">Pseudomonas maltophilia</name>
    <name type="synonym">Xanthomonas maltophilia</name>
    <dbReference type="NCBI Taxonomy" id="40324"/>
    <lineage>
        <taxon>Bacteria</taxon>
        <taxon>Pseudomonadati</taxon>
        <taxon>Pseudomonadota</taxon>
        <taxon>Gammaproteobacteria</taxon>
        <taxon>Lysobacterales</taxon>
        <taxon>Lysobacteraceae</taxon>
        <taxon>Stenotrophomonas</taxon>
        <taxon>Stenotrophomonas maltophilia group</taxon>
    </lineage>
</organism>
<dbReference type="Gene3D" id="1.20.120.80">
    <property type="entry name" value="Cytochrome c oxidase, subunit III, four-helix bundle"/>
    <property type="match status" value="1"/>
</dbReference>
<feature type="transmembrane region" description="Helical" evidence="19">
    <location>
        <begin position="37"/>
        <end position="61"/>
    </location>
</feature>
<dbReference type="InterPro" id="IPR035973">
    <property type="entry name" value="Cyt_c_oxidase_su3-like_sf"/>
</dbReference>
<evidence type="ECO:0000256" key="18">
    <source>
        <dbReference type="SAM" id="MobiDB-lite"/>
    </source>
</evidence>
<keyword evidence="9 19" id="KW-1133">Transmembrane helix</keyword>
<evidence type="ECO:0000256" key="19">
    <source>
        <dbReference type="SAM" id="Phobius"/>
    </source>
</evidence>
<dbReference type="CDD" id="cd02863">
    <property type="entry name" value="Ubiquinol_oxidase_III"/>
    <property type="match status" value="1"/>
</dbReference>
<evidence type="ECO:0000256" key="13">
    <source>
        <dbReference type="ARBA" id="ARBA00030072"/>
    </source>
</evidence>